<dbReference type="EMBL" id="FNGY01000003">
    <property type="protein sequence ID" value="SDM15731.1"/>
    <property type="molecule type" value="Genomic_DNA"/>
</dbReference>
<reference evidence="2" key="1">
    <citation type="submission" date="2016-10" db="EMBL/GenBank/DDBJ databases">
        <authorList>
            <person name="Varghese N."/>
            <person name="Submissions S."/>
        </authorList>
    </citation>
    <scope>NUCLEOTIDE SEQUENCE [LARGE SCALE GENOMIC DNA]</scope>
    <source>
        <strain evidence="2">DSM 19110</strain>
    </source>
</reference>
<dbReference type="RefSeq" id="WP_083361766.1">
    <property type="nucleotide sequence ID" value="NZ_FNGY01000003.1"/>
</dbReference>
<accession>A0A1G9QXY8</accession>
<protein>
    <submittedName>
        <fullName evidence="1">Uncharacterized protein</fullName>
    </submittedName>
</protein>
<evidence type="ECO:0000313" key="1">
    <source>
        <dbReference type="EMBL" id="SDM15731.1"/>
    </source>
</evidence>
<gene>
    <name evidence="1" type="ORF">SAMN05421820_10347</name>
</gene>
<dbReference type="AlphaFoldDB" id="A0A1G9QXY8"/>
<dbReference type="STRING" id="430522.BFS30_00675"/>
<sequence length="170" mass="19629">MSSKAKKIFLLLTIVVPFLAYCVIYYTPMFRNAPFKSTEFESIDFSWGLGNNLENTYNSKTGDYQYVDGKDSVIKTNVKLRPNDMLYLHSKAAEIGFWNFPEIIANQGTNLDSSKVLRYVIQFNYKKKSKKVVYLTDYVEIPKLKGLAEQMKTLVSQSINDAEERYGKKK</sequence>
<organism evidence="1 2">
    <name type="scientific">Pedobacter steynii</name>
    <dbReference type="NCBI Taxonomy" id="430522"/>
    <lineage>
        <taxon>Bacteria</taxon>
        <taxon>Pseudomonadati</taxon>
        <taxon>Bacteroidota</taxon>
        <taxon>Sphingobacteriia</taxon>
        <taxon>Sphingobacteriales</taxon>
        <taxon>Sphingobacteriaceae</taxon>
        <taxon>Pedobacter</taxon>
    </lineage>
</organism>
<evidence type="ECO:0000313" key="2">
    <source>
        <dbReference type="Proteomes" id="UP000183200"/>
    </source>
</evidence>
<name>A0A1G9QXY8_9SPHI</name>
<dbReference type="OrthoDB" id="795346at2"/>
<dbReference type="Proteomes" id="UP000183200">
    <property type="component" value="Unassembled WGS sequence"/>
</dbReference>
<keyword evidence="2" id="KW-1185">Reference proteome</keyword>
<proteinExistence type="predicted"/>